<dbReference type="GO" id="GO:0016740">
    <property type="term" value="F:transferase activity"/>
    <property type="evidence" value="ECO:0007669"/>
    <property type="project" value="UniProtKB-KW"/>
</dbReference>
<reference evidence="3 4" key="1">
    <citation type="submission" date="2023-12" db="EMBL/GenBank/DDBJ databases">
        <title>A high-quality genome assembly for Dillenia turbinata (Dilleniales).</title>
        <authorList>
            <person name="Chanderbali A."/>
        </authorList>
    </citation>
    <scope>NUCLEOTIDE SEQUENCE [LARGE SCALE GENOMIC DNA]</scope>
    <source>
        <strain evidence="3">LSX21</strain>
        <tissue evidence="3">Leaf</tissue>
    </source>
</reference>
<name>A0AAN8V386_9MAGN</name>
<feature type="compositionally biased region" description="Polar residues" evidence="1">
    <location>
        <begin position="1"/>
        <end position="10"/>
    </location>
</feature>
<evidence type="ECO:0000313" key="4">
    <source>
        <dbReference type="Proteomes" id="UP001370490"/>
    </source>
</evidence>
<sequence>MANNASSAWNSKRPPKRIELPMNCTTWSTTKTRPTTYNPVIFETNDLSATECPEYFRWIHEDLKPWPTADIRIINCRTGSKNLKRVSPILT</sequence>
<accession>A0AAN8V386</accession>
<evidence type="ECO:0000313" key="3">
    <source>
        <dbReference type="EMBL" id="KAK6920157.1"/>
    </source>
</evidence>
<comment type="caution">
    <text evidence="3">The sequence shown here is derived from an EMBL/GenBank/DDBJ whole genome shotgun (WGS) entry which is preliminary data.</text>
</comment>
<dbReference type="Pfam" id="PF05686">
    <property type="entry name" value="Glyco_transf_90"/>
    <property type="match status" value="1"/>
</dbReference>
<keyword evidence="3" id="KW-0808">Transferase</keyword>
<proteinExistence type="predicted"/>
<organism evidence="3 4">
    <name type="scientific">Dillenia turbinata</name>
    <dbReference type="NCBI Taxonomy" id="194707"/>
    <lineage>
        <taxon>Eukaryota</taxon>
        <taxon>Viridiplantae</taxon>
        <taxon>Streptophyta</taxon>
        <taxon>Embryophyta</taxon>
        <taxon>Tracheophyta</taxon>
        <taxon>Spermatophyta</taxon>
        <taxon>Magnoliopsida</taxon>
        <taxon>eudicotyledons</taxon>
        <taxon>Gunneridae</taxon>
        <taxon>Pentapetalae</taxon>
        <taxon>Dilleniales</taxon>
        <taxon>Dilleniaceae</taxon>
        <taxon>Dillenia</taxon>
    </lineage>
</organism>
<keyword evidence="4" id="KW-1185">Reference proteome</keyword>
<evidence type="ECO:0000256" key="1">
    <source>
        <dbReference type="SAM" id="MobiDB-lite"/>
    </source>
</evidence>
<dbReference type="AlphaFoldDB" id="A0AAN8V386"/>
<feature type="region of interest" description="Disordered" evidence="1">
    <location>
        <begin position="1"/>
        <end position="21"/>
    </location>
</feature>
<dbReference type="InterPro" id="IPR006598">
    <property type="entry name" value="CAP10"/>
</dbReference>
<feature type="domain" description="Glycosyl transferase CAP10" evidence="2">
    <location>
        <begin position="49"/>
        <end position="71"/>
    </location>
</feature>
<evidence type="ECO:0000259" key="2">
    <source>
        <dbReference type="Pfam" id="PF05686"/>
    </source>
</evidence>
<protein>
    <submittedName>
        <fullName evidence="3">Glycosyl transferase CAP10 domain</fullName>
    </submittedName>
</protein>
<dbReference type="EMBL" id="JBAMMX010000021">
    <property type="protein sequence ID" value="KAK6920157.1"/>
    <property type="molecule type" value="Genomic_DNA"/>
</dbReference>
<dbReference type="Proteomes" id="UP001370490">
    <property type="component" value="Unassembled WGS sequence"/>
</dbReference>
<gene>
    <name evidence="3" type="ORF">RJ641_016061</name>
</gene>